<name>A0AAN8UMZ1_9MAGN</name>
<protein>
    <submittedName>
        <fullName evidence="2">Uncharacterized protein</fullName>
    </submittedName>
</protein>
<keyword evidence="3" id="KW-1185">Reference proteome</keyword>
<dbReference type="AlphaFoldDB" id="A0AAN8UMZ1"/>
<dbReference type="Proteomes" id="UP001370490">
    <property type="component" value="Unassembled WGS sequence"/>
</dbReference>
<feature type="region of interest" description="Disordered" evidence="1">
    <location>
        <begin position="44"/>
        <end position="74"/>
    </location>
</feature>
<proteinExistence type="predicted"/>
<accession>A0AAN8UMZ1</accession>
<sequence>MFVVIKWKRAKVGGAFPKTDVVSVAKTLSTEAVPSYFSIVVSEQGGEEGERDGFDGITKHTLLQNEEQQKRKGP</sequence>
<comment type="caution">
    <text evidence="2">The sequence shown here is derived from an EMBL/GenBank/DDBJ whole genome shotgun (WGS) entry which is preliminary data.</text>
</comment>
<reference evidence="2 3" key="1">
    <citation type="submission" date="2023-12" db="EMBL/GenBank/DDBJ databases">
        <title>A high-quality genome assembly for Dillenia turbinata (Dilleniales).</title>
        <authorList>
            <person name="Chanderbali A."/>
        </authorList>
    </citation>
    <scope>NUCLEOTIDE SEQUENCE [LARGE SCALE GENOMIC DNA]</scope>
    <source>
        <strain evidence="2">LSX21</strain>
        <tissue evidence="2">Leaf</tissue>
    </source>
</reference>
<evidence type="ECO:0000256" key="1">
    <source>
        <dbReference type="SAM" id="MobiDB-lite"/>
    </source>
</evidence>
<dbReference type="EMBL" id="JBAMMX010000022">
    <property type="protein sequence ID" value="KAK6918515.1"/>
    <property type="molecule type" value="Genomic_DNA"/>
</dbReference>
<evidence type="ECO:0000313" key="3">
    <source>
        <dbReference type="Proteomes" id="UP001370490"/>
    </source>
</evidence>
<evidence type="ECO:0000313" key="2">
    <source>
        <dbReference type="EMBL" id="KAK6918515.1"/>
    </source>
</evidence>
<gene>
    <name evidence="2" type="ORF">RJ641_016937</name>
</gene>
<organism evidence="2 3">
    <name type="scientific">Dillenia turbinata</name>
    <dbReference type="NCBI Taxonomy" id="194707"/>
    <lineage>
        <taxon>Eukaryota</taxon>
        <taxon>Viridiplantae</taxon>
        <taxon>Streptophyta</taxon>
        <taxon>Embryophyta</taxon>
        <taxon>Tracheophyta</taxon>
        <taxon>Spermatophyta</taxon>
        <taxon>Magnoliopsida</taxon>
        <taxon>eudicotyledons</taxon>
        <taxon>Gunneridae</taxon>
        <taxon>Pentapetalae</taxon>
        <taxon>Dilleniales</taxon>
        <taxon>Dilleniaceae</taxon>
        <taxon>Dillenia</taxon>
    </lineage>
</organism>